<dbReference type="RefSeq" id="WP_014200673.1">
    <property type="nucleotide sequence ID" value="NC_016599.1"/>
</dbReference>
<dbReference type="HOGENOM" id="CLU_098561_0_0_10"/>
<gene>
    <name evidence="2" type="ordered locus">Oweho_0290</name>
</gene>
<feature type="transmembrane region" description="Helical" evidence="1">
    <location>
        <begin position="12"/>
        <end position="30"/>
    </location>
</feature>
<accession>G8R7Y9</accession>
<dbReference type="AlphaFoldDB" id="G8R7Y9"/>
<name>G8R7Y9_OWEHD</name>
<dbReference type="Pfam" id="PF14329">
    <property type="entry name" value="DUF4386"/>
    <property type="match status" value="1"/>
</dbReference>
<dbReference type="InterPro" id="IPR025495">
    <property type="entry name" value="DUF4386"/>
</dbReference>
<dbReference type="EMBL" id="CP003156">
    <property type="protein sequence ID" value="AEV31312.1"/>
    <property type="molecule type" value="Genomic_DNA"/>
</dbReference>
<reference evidence="2 3" key="1">
    <citation type="journal article" date="2012" name="Stand. Genomic Sci.">
        <title>Genome sequence of the orange-pigmented seawater bacterium Owenweeksia hongkongensis type strain (UST20020801(T)).</title>
        <authorList>
            <person name="Riedel T."/>
            <person name="Held B."/>
            <person name="Nolan M."/>
            <person name="Lucas S."/>
            <person name="Lapidus A."/>
            <person name="Tice H."/>
            <person name="Del Rio T.G."/>
            <person name="Cheng J.F."/>
            <person name="Han C."/>
            <person name="Tapia R."/>
            <person name="Goodwin L.A."/>
            <person name="Pitluck S."/>
            <person name="Liolios K."/>
            <person name="Mavromatis K."/>
            <person name="Pagani I."/>
            <person name="Ivanova N."/>
            <person name="Mikhailova N."/>
            <person name="Pati A."/>
            <person name="Chen A."/>
            <person name="Palaniappan K."/>
            <person name="Rohde M."/>
            <person name="Tindall B.J."/>
            <person name="Detter J.C."/>
            <person name="Goker M."/>
            <person name="Woyke T."/>
            <person name="Bristow J."/>
            <person name="Eisen J.A."/>
            <person name="Markowitz V."/>
            <person name="Hugenholtz P."/>
            <person name="Klenk H.P."/>
            <person name="Kyrpides N.C."/>
        </authorList>
    </citation>
    <scope>NUCLEOTIDE SEQUENCE</scope>
    <source>
        <strain evidence="3">DSM 17368 / JCM 12287 / NRRL B-23963</strain>
    </source>
</reference>
<dbReference type="Proteomes" id="UP000005631">
    <property type="component" value="Chromosome"/>
</dbReference>
<dbReference type="PATRIC" id="fig|926562.3.peg.296"/>
<evidence type="ECO:0000313" key="2">
    <source>
        <dbReference type="EMBL" id="AEV31312.1"/>
    </source>
</evidence>
<keyword evidence="1" id="KW-0812">Transmembrane</keyword>
<evidence type="ECO:0000256" key="1">
    <source>
        <dbReference type="SAM" id="Phobius"/>
    </source>
</evidence>
<feature type="transmembrane region" description="Helical" evidence="1">
    <location>
        <begin position="50"/>
        <end position="74"/>
    </location>
</feature>
<evidence type="ECO:0008006" key="4">
    <source>
        <dbReference type="Google" id="ProtNLM"/>
    </source>
</evidence>
<evidence type="ECO:0000313" key="3">
    <source>
        <dbReference type="Proteomes" id="UP000005631"/>
    </source>
</evidence>
<keyword evidence="3" id="KW-1185">Reference proteome</keyword>
<keyword evidence="1" id="KW-0472">Membrane</keyword>
<keyword evidence="1" id="KW-1133">Transmembrane helix</keyword>
<proteinExistence type="predicted"/>
<sequence>MKSLKTTARLTGLGYLIIFISGFFANFYTLESMVVDGHALLTSINIINQFSQFQMGLIAFSIMVIVDIILAFPLYRLLKNESERLATTSSILRLINGAIFAIALFSLFEIASLAANSPQDLAGDVERLLAQFNMVWNIGLLFFGAHLLLLGLLIFRSASFPQIIGVLLQIAGIAYLMDSGAQLFLSNYKDYQSLFEMLVISGGVIGEFSLTLFLLIKGLRFKKSSTPQLAI</sequence>
<feature type="transmembrane region" description="Helical" evidence="1">
    <location>
        <begin position="197"/>
        <end position="216"/>
    </location>
</feature>
<dbReference type="KEGG" id="oho:Oweho_0290"/>
<feature type="transmembrane region" description="Helical" evidence="1">
    <location>
        <begin position="134"/>
        <end position="155"/>
    </location>
</feature>
<feature type="transmembrane region" description="Helical" evidence="1">
    <location>
        <begin position="94"/>
        <end position="114"/>
    </location>
</feature>
<organism evidence="2 3">
    <name type="scientific">Owenweeksia hongkongensis (strain DSM 17368 / CIP 108786 / JCM 12287 / NRRL B-23963 / UST20020801)</name>
    <dbReference type="NCBI Taxonomy" id="926562"/>
    <lineage>
        <taxon>Bacteria</taxon>
        <taxon>Pseudomonadati</taxon>
        <taxon>Bacteroidota</taxon>
        <taxon>Flavobacteriia</taxon>
        <taxon>Flavobacteriales</taxon>
        <taxon>Owenweeksiaceae</taxon>
        <taxon>Owenweeksia</taxon>
    </lineage>
</organism>
<protein>
    <recommendedName>
        <fullName evidence="4">DUF4386 domain-containing protein</fullName>
    </recommendedName>
</protein>
<feature type="transmembrane region" description="Helical" evidence="1">
    <location>
        <begin position="160"/>
        <end position="177"/>
    </location>
</feature>
<dbReference type="STRING" id="926562.Oweho_0290"/>
<dbReference type="eggNOG" id="ENOG502ZCCM">
    <property type="taxonomic scope" value="Bacteria"/>
</dbReference>